<name>A0AAW6F1D7_PARDI</name>
<dbReference type="Proteomes" id="UP001211522">
    <property type="component" value="Unassembled WGS sequence"/>
</dbReference>
<organism evidence="1 2">
    <name type="scientific">Parabacteroides distasonis</name>
    <dbReference type="NCBI Taxonomy" id="823"/>
    <lineage>
        <taxon>Bacteria</taxon>
        <taxon>Pseudomonadati</taxon>
        <taxon>Bacteroidota</taxon>
        <taxon>Bacteroidia</taxon>
        <taxon>Bacteroidales</taxon>
        <taxon>Tannerellaceae</taxon>
        <taxon>Parabacteroides</taxon>
    </lineage>
</organism>
<accession>A0AAW6F1D7</accession>
<comment type="caution">
    <text evidence="1">The sequence shown here is derived from an EMBL/GenBank/DDBJ whole genome shotgun (WGS) entry which is preliminary data.</text>
</comment>
<reference evidence="1" key="1">
    <citation type="submission" date="2023-01" db="EMBL/GenBank/DDBJ databases">
        <title>Human gut microbiome strain richness.</title>
        <authorList>
            <person name="Chen-Liaw A."/>
        </authorList>
    </citation>
    <scope>NUCLEOTIDE SEQUENCE</scope>
    <source>
        <strain evidence="1">D35st1_E5_D35t1_190705</strain>
    </source>
</reference>
<proteinExistence type="predicted"/>
<dbReference type="RefSeq" id="WP_130882025.1">
    <property type="nucleotide sequence ID" value="NZ_CAXVLJ010000004.1"/>
</dbReference>
<dbReference type="EMBL" id="JAQMPX010000003">
    <property type="protein sequence ID" value="MDB9136983.1"/>
    <property type="molecule type" value="Genomic_DNA"/>
</dbReference>
<evidence type="ECO:0000313" key="2">
    <source>
        <dbReference type="Proteomes" id="UP001211522"/>
    </source>
</evidence>
<gene>
    <name evidence="1" type="ORF">PN612_00495</name>
</gene>
<sequence length="122" mass="13320">MNHHLKHTIMRKELTILTKVTKEVTGSLPGGETVRYSGAYEPGKGLGSIYAAVTREGRQVLTINHQRKGQVGYNFSAGDDFKTMETVIGEVLSDIDDLYDEAGSESVRFTVENGIITGVSND</sequence>
<dbReference type="AlphaFoldDB" id="A0AAW6F1D7"/>
<protein>
    <submittedName>
        <fullName evidence="1">Uncharacterized protein</fullName>
    </submittedName>
</protein>
<evidence type="ECO:0000313" key="1">
    <source>
        <dbReference type="EMBL" id="MDB9136983.1"/>
    </source>
</evidence>